<evidence type="ECO:0000313" key="1">
    <source>
        <dbReference type="EMBL" id="OGD64258.1"/>
    </source>
</evidence>
<sequence>MPDMITFRWGDKQYTAPRVVQTDDLLIRLPDGTILKVLEWTKDDPPQPMSIGNLRIEDATQSS</sequence>
<protein>
    <submittedName>
        <fullName evidence="1">Uncharacterized protein</fullName>
    </submittedName>
</protein>
<name>A0A1F5EA44_9BACT</name>
<evidence type="ECO:0000313" key="2">
    <source>
        <dbReference type="Proteomes" id="UP000177481"/>
    </source>
</evidence>
<organism evidence="1 2">
    <name type="scientific">Candidatus Berkelbacteria bacterium RIFCSPLOWO2_01_FULL_50_28</name>
    <dbReference type="NCBI Taxonomy" id="1797471"/>
    <lineage>
        <taxon>Bacteria</taxon>
        <taxon>Candidatus Berkelbacteria</taxon>
    </lineage>
</organism>
<dbReference type="AlphaFoldDB" id="A0A1F5EA44"/>
<dbReference type="EMBL" id="MEZX01000003">
    <property type="protein sequence ID" value="OGD64258.1"/>
    <property type="molecule type" value="Genomic_DNA"/>
</dbReference>
<comment type="caution">
    <text evidence="1">The sequence shown here is derived from an EMBL/GenBank/DDBJ whole genome shotgun (WGS) entry which is preliminary data.</text>
</comment>
<gene>
    <name evidence="1" type="ORF">A3A71_03720</name>
</gene>
<dbReference type="STRING" id="1797471.A3A71_03720"/>
<proteinExistence type="predicted"/>
<reference evidence="1 2" key="1">
    <citation type="journal article" date="2016" name="Nat. Commun.">
        <title>Thousands of microbial genomes shed light on interconnected biogeochemical processes in an aquifer system.</title>
        <authorList>
            <person name="Anantharaman K."/>
            <person name="Brown C.T."/>
            <person name="Hug L.A."/>
            <person name="Sharon I."/>
            <person name="Castelle C.J."/>
            <person name="Probst A.J."/>
            <person name="Thomas B.C."/>
            <person name="Singh A."/>
            <person name="Wilkins M.J."/>
            <person name="Karaoz U."/>
            <person name="Brodie E.L."/>
            <person name="Williams K.H."/>
            <person name="Hubbard S.S."/>
            <person name="Banfield J.F."/>
        </authorList>
    </citation>
    <scope>NUCLEOTIDE SEQUENCE [LARGE SCALE GENOMIC DNA]</scope>
</reference>
<dbReference type="Proteomes" id="UP000177481">
    <property type="component" value="Unassembled WGS sequence"/>
</dbReference>
<accession>A0A1F5EA44</accession>